<evidence type="ECO:0000313" key="1">
    <source>
        <dbReference type="EMBL" id="QYD70116.1"/>
    </source>
</evidence>
<dbReference type="Proteomes" id="UP000826462">
    <property type="component" value="Chromosome 1"/>
</dbReference>
<protein>
    <submittedName>
        <fullName evidence="1">Uncharacterized protein</fullName>
    </submittedName>
</protein>
<dbReference type="EMBL" id="CP080095">
    <property type="protein sequence ID" value="QYD70116.1"/>
    <property type="molecule type" value="Genomic_DNA"/>
</dbReference>
<proteinExistence type="predicted"/>
<dbReference type="RefSeq" id="WP_219799443.1">
    <property type="nucleotide sequence ID" value="NZ_CP080095.1"/>
</dbReference>
<organism evidence="1 2">
    <name type="scientific">Paraburkholderia edwinii</name>
    <dbReference type="NCBI Taxonomy" id="2861782"/>
    <lineage>
        <taxon>Bacteria</taxon>
        <taxon>Pseudomonadati</taxon>
        <taxon>Pseudomonadota</taxon>
        <taxon>Betaproteobacteria</taxon>
        <taxon>Burkholderiales</taxon>
        <taxon>Burkholderiaceae</taxon>
        <taxon>Paraburkholderia</taxon>
    </lineage>
</organism>
<gene>
    <name evidence="1" type="ORF">KZJ38_07350</name>
</gene>
<reference evidence="1 2" key="1">
    <citation type="submission" date="2021-07" db="EMBL/GenBank/DDBJ databases">
        <title>Paraburkholderia edwinii protects Aspergillus sp. from phenazines by acting as a toxin sponge.</title>
        <authorList>
            <person name="Dahlstrom K.M."/>
            <person name="Newman D.K."/>
        </authorList>
    </citation>
    <scope>NUCLEOTIDE SEQUENCE [LARGE SCALE GENOMIC DNA]</scope>
    <source>
        <strain evidence="1 2">Pe01</strain>
    </source>
</reference>
<evidence type="ECO:0000313" key="2">
    <source>
        <dbReference type="Proteomes" id="UP000826462"/>
    </source>
</evidence>
<name>A0ABX8UMA1_9BURK</name>
<sequence length="52" mass="5937">MTKKHFEALAREIAKIHDANARREAAIAVARVCHEFNPTFNIARFYAACQSF</sequence>
<accession>A0ABX8UMA1</accession>
<keyword evidence="2" id="KW-1185">Reference proteome</keyword>